<gene>
    <name evidence="1" type="ORF">S03H2_11900</name>
</gene>
<protein>
    <submittedName>
        <fullName evidence="1">Uncharacterized protein</fullName>
    </submittedName>
</protein>
<evidence type="ECO:0000313" key="1">
    <source>
        <dbReference type="EMBL" id="GAH44697.1"/>
    </source>
</evidence>
<proteinExistence type="predicted"/>
<organism evidence="1">
    <name type="scientific">marine sediment metagenome</name>
    <dbReference type="NCBI Taxonomy" id="412755"/>
    <lineage>
        <taxon>unclassified sequences</taxon>
        <taxon>metagenomes</taxon>
        <taxon>ecological metagenomes</taxon>
    </lineage>
</organism>
<name>X1FIB0_9ZZZZ</name>
<feature type="non-terminal residue" evidence="1">
    <location>
        <position position="1"/>
    </location>
</feature>
<accession>X1FIB0</accession>
<reference evidence="1" key="1">
    <citation type="journal article" date="2014" name="Front. Microbiol.">
        <title>High frequency of phylogenetically diverse reductive dehalogenase-homologous genes in deep subseafloor sedimentary metagenomes.</title>
        <authorList>
            <person name="Kawai M."/>
            <person name="Futagami T."/>
            <person name="Toyoda A."/>
            <person name="Takaki Y."/>
            <person name="Nishi S."/>
            <person name="Hori S."/>
            <person name="Arai W."/>
            <person name="Tsubouchi T."/>
            <person name="Morono Y."/>
            <person name="Uchiyama I."/>
            <person name="Ito T."/>
            <person name="Fujiyama A."/>
            <person name="Inagaki F."/>
            <person name="Takami H."/>
        </authorList>
    </citation>
    <scope>NUCLEOTIDE SEQUENCE</scope>
    <source>
        <strain evidence="1">Expedition CK06-06</strain>
    </source>
</reference>
<comment type="caution">
    <text evidence="1">The sequence shown here is derived from an EMBL/GenBank/DDBJ whole genome shotgun (WGS) entry which is preliminary data.</text>
</comment>
<dbReference type="AlphaFoldDB" id="X1FIB0"/>
<dbReference type="EMBL" id="BARU01006057">
    <property type="protein sequence ID" value="GAH44697.1"/>
    <property type="molecule type" value="Genomic_DNA"/>
</dbReference>
<sequence>GKHFCEKKDCEIELPWASGSFHKFKVEYKVDSTLNGKSFYLELCTNCETELAEKLASLMNKYYVAPEITYI</sequence>